<name>A0A5J9T3T4_9POAL</name>
<protein>
    <submittedName>
        <fullName evidence="1">Uncharacterized protein</fullName>
    </submittedName>
</protein>
<sequence>MWRRSSATPKTSYLCNIAYIMDDTYACLVVRHSMIIRIEISSTIRGQADPICLEVNEIQRTTSMVEYVPIDYYVKNETLQNLAPTASMINSEKLVFFLWMFDPAIHTTIAQMGLK</sequence>
<dbReference type="AlphaFoldDB" id="A0A5J9T3T4"/>
<organism evidence="1 2">
    <name type="scientific">Eragrostis curvula</name>
    <name type="common">weeping love grass</name>
    <dbReference type="NCBI Taxonomy" id="38414"/>
    <lineage>
        <taxon>Eukaryota</taxon>
        <taxon>Viridiplantae</taxon>
        <taxon>Streptophyta</taxon>
        <taxon>Embryophyta</taxon>
        <taxon>Tracheophyta</taxon>
        <taxon>Spermatophyta</taxon>
        <taxon>Magnoliopsida</taxon>
        <taxon>Liliopsida</taxon>
        <taxon>Poales</taxon>
        <taxon>Poaceae</taxon>
        <taxon>PACMAD clade</taxon>
        <taxon>Chloridoideae</taxon>
        <taxon>Eragrostideae</taxon>
        <taxon>Eragrostidinae</taxon>
        <taxon>Eragrostis</taxon>
    </lineage>
</organism>
<dbReference type="Gramene" id="TVU05972">
    <property type="protein sequence ID" value="TVU05972"/>
    <property type="gene ID" value="EJB05_49158"/>
</dbReference>
<evidence type="ECO:0000313" key="1">
    <source>
        <dbReference type="EMBL" id="TVU05972.1"/>
    </source>
</evidence>
<dbReference type="Proteomes" id="UP000324897">
    <property type="component" value="Unassembled WGS sequence"/>
</dbReference>
<accession>A0A5J9T3T4</accession>
<reference evidence="1 2" key="1">
    <citation type="journal article" date="2019" name="Sci. Rep.">
        <title>A high-quality genome of Eragrostis curvula grass provides insights into Poaceae evolution and supports new strategies to enhance forage quality.</title>
        <authorList>
            <person name="Carballo J."/>
            <person name="Santos B.A.C.M."/>
            <person name="Zappacosta D."/>
            <person name="Garbus I."/>
            <person name="Selva J.P."/>
            <person name="Gallo C.A."/>
            <person name="Diaz A."/>
            <person name="Albertini E."/>
            <person name="Caccamo M."/>
            <person name="Echenique V."/>
        </authorList>
    </citation>
    <scope>NUCLEOTIDE SEQUENCE [LARGE SCALE GENOMIC DNA]</scope>
    <source>
        <strain evidence="2">cv. Victoria</strain>
        <tissue evidence="1">Leaf</tissue>
    </source>
</reference>
<dbReference type="EMBL" id="RWGY01000051">
    <property type="protein sequence ID" value="TVU05972.1"/>
    <property type="molecule type" value="Genomic_DNA"/>
</dbReference>
<keyword evidence="2" id="KW-1185">Reference proteome</keyword>
<gene>
    <name evidence="1" type="ORF">EJB05_49158</name>
</gene>
<evidence type="ECO:0000313" key="2">
    <source>
        <dbReference type="Proteomes" id="UP000324897"/>
    </source>
</evidence>
<proteinExistence type="predicted"/>
<comment type="caution">
    <text evidence="1">The sequence shown here is derived from an EMBL/GenBank/DDBJ whole genome shotgun (WGS) entry which is preliminary data.</text>
</comment>